<protein>
    <submittedName>
        <fullName evidence="2">Uncharacterized protein</fullName>
    </submittedName>
</protein>
<name>A0A9P8TTE1_9HYPO</name>
<feature type="compositionally biased region" description="Basic and acidic residues" evidence="1">
    <location>
        <begin position="69"/>
        <end position="88"/>
    </location>
</feature>
<comment type="caution">
    <text evidence="2">The sequence shown here is derived from an EMBL/GenBank/DDBJ whole genome shotgun (WGS) entry which is preliminary data.</text>
</comment>
<proteinExistence type="predicted"/>
<evidence type="ECO:0000256" key="1">
    <source>
        <dbReference type="SAM" id="MobiDB-lite"/>
    </source>
</evidence>
<accession>A0A9P8TTE1</accession>
<organism evidence="2 3">
    <name type="scientific">Trichoderma cornu-damae</name>
    <dbReference type="NCBI Taxonomy" id="654480"/>
    <lineage>
        <taxon>Eukaryota</taxon>
        <taxon>Fungi</taxon>
        <taxon>Dikarya</taxon>
        <taxon>Ascomycota</taxon>
        <taxon>Pezizomycotina</taxon>
        <taxon>Sordariomycetes</taxon>
        <taxon>Hypocreomycetidae</taxon>
        <taxon>Hypocreales</taxon>
        <taxon>Hypocreaceae</taxon>
        <taxon>Trichoderma</taxon>
    </lineage>
</organism>
<sequence length="180" mass="19697">MSSNLSHTGFAGLGHRKRDTTPGSILKRAIEQRNHVTGTTAPLEVDVNNTITEVGTFVNGSSIDQLKQTDMRKDNSKPKVASEVKGNENSRTGSQDIDYPTMNESRHSSLLQSSDEVGKTTYITDIDAKDSEAEWGEVGGWYDVNREDANVHIEPDYVDLGEEGSDVSNGWEPVDIGSRV</sequence>
<dbReference type="AlphaFoldDB" id="A0A9P8TTE1"/>
<keyword evidence="3" id="KW-1185">Reference proteome</keyword>
<dbReference type="Proteomes" id="UP000827724">
    <property type="component" value="Unassembled WGS sequence"/>
</dbReference>
<gene>
    <name evidence="2" type="ORF">Trco_007398</name>
</gene>
<feature type="region of interest" description="Disordered" evidence="1">
    <location>
        <begin position="158"/>
        <end position="180"/>
    </location>
</feature>
<reference evidence="2" key="1">
    <citation type="submission" date="2021-08" db="EMBL/GenBank/DDBJ databases">
        <title>Chromosome-Level Trichoderma cornu-damae using Hi-C Data.</title>
        <authorList>
            <person name="Kim C.S."/>
        </authorList>
    </citation>
    <scope>NUCLEOTIDE SEQUENCE</scope>
    <source>
        <strain evidence="2">KA19-0412C</strain>
    </source>
</reference>
<evidence type="ECO:0000313" key="2">
    <source>
        <dbReference type="EMBL" id="KAH6603952.1"/>
    </source>
</evidence>
<feature type="region of interest" description="Disordered" evidence="1">
    <location>
        <begin position="69"/>
        <end position="113"/>
    </location>
</feature>
<dbReference type="EMBL" id="JAIWOZ010000006">
    <property type="protein sequence ID" value="KAH6603952.1"/>
    <property type="molecule type" value="Genomic_DNA"/>
</dbReference>
<feature type="region of interest" description="Disordered" evidence="1">
    <location>
        <begin position="1"/>
        <end position="23"/>
    </location>
</feature>
<evidence type="ECO:0000313" key="3">
    <source>
        <dbReference type="Proteomes" id="UP000827724"/>
    </source>
</evidence>